<comment type="caution">
    <text evidence="2">The sequence shown here is derived from an EMBL/GenBank/DDBJ whole genome shotgun (WGS) entry which is preliminary data.</text>
</comment>
<organism evidence="2 3">
    <name type="scientific">Paracraurococcus ruber</name>
    <dbReference type="NCBI Taxonomy" id="77675"/>
    <lineage>
        <taxon>Bacteria</taxon>
        <taxon>Pseudomonadati</taxon>
        <taxon>Pseudomonadota</taxon>
        <taxon>Alphaproteobacteria</taxon>
        <taxon>Acetobacterales</taxon>
        <taxon>Roseomonadaceae</taxon>
        <taxon>Paracraurococcus</taxon>
    </lineage>
</organism>
<dbReference type="PANTHER" id="PTHR48207">
    <property type="entry name" value="SUCCINATE--HYDROXYMETHYLGLUTARATE COA-TRANSFERASE"/>
    <property type="match status" value="1"/>
</dbReference>
<dbReference type="Gene3D" id="3.30.1540.10">
    <property type="entry name" value="formyl-coa transferase, domain 3"/>
    <property type="match status" value="1"/>
</dbReference>
<dbReference type="InterPro" id="IPR050483">
    <property type="entry name" value="CoA-transferase_III_domain"/>
</dbReference>
<evidence type="ECO:0000313" key="3">
    <source>
        <dbReference type="Proteomes" id="UP000697995"/>
    </source>
</evidence>
<protein>
    <submittedName>
        <fullName evidence="2">CoA transferase</fullName>
    </submittedName>
</protein>
<proteinExistence type="predicted"/>
<dbReference type="InterPro" id="IPR044855">
    <property type="entry name" value="CoA-Trfase_III_dom3_sf"/>
</dbReference>
<sequence>MTGFGQTGPYAPRPGYDTVVQGMGGLMSITGNPDGAPGGGPRKAGIAVADQMTALYADVAVLAALRERDRSGLGQHIDMALLDVQVAGLTNLGLGYLATGRVPPRAGNRLATVYPSDSFRCADGDLMIIVANDAQFRSFCAALGMPQVADDERFARNADRLRHADDLALLICEALRERPIAECQAMFDAAGVPASPINDLAQVFADTQVATRGLV</sequence>
<gene>
    <name evidence="2" type="ORF">CKO45_21475</name>
</gene>
<evidence type="ECO:0000313" key="2">
    <source>
        <dbReference type="EMBL" id="MBK1660797.1"/>
    </source>
</evidence>
<dbReference type="GO" id="GO:0016740">
    <property type="term" value="F:transferase activity"/>
    <property type="evidence" value="ECO:0007669"/>
    <property type="project" value="UniProtKB-KW"/>
</dbReference>
<keyword evidence="1 2" id="KW-0808">Transferase</keyword>
<reference evidence="2 3" key="1">
    <citation type="journal article" date="2020" name="Microorganisms">
        <title>Osmotic Adaptation and Compatible Solute Biosynthesis of Phototrophic Bacteria as Revealed from Genome Analyses.</title>
        <authorList>
            <person name="Imhoff J.F."/>
            <person name="Rahn T."/>
            <person name="Kunzel S."/>
            <person name="Keller A."/>
            <person name="Neulinger S.C."/>
        </authorList>
    </citation>
    <scope>NUCLEOTIDE SEQUENCE [LARGE SCALE GENOMIC DNA]</scope>
    <source>
        <strain evidence="2 3">DSM 15382</strain>
    </source>
</reference>
<dbReference type="SUPFAM" id="SSF89796">
    <property type="entry name" value="CoA-transferase family III (CaiB/BaiF)"/>
    <property type="match status" value="1"/>
</dbReference>
<dbReference type="Gene3D" id="3.40.50.10540">
    <property type="entry name" value="Crotonobetainyl-coa:carnitine coa-transferase, domain 1"/>
    <property type="match status" value="1"/>
</dbReference>
<dbReference type="Pfam" id="PF02515">
    <property type="entry name" value="CoA_transf_3"/>
    <property type="match status" value="1"/>
</dbReference>
<dbReference type="InterPro" id="IPR003673">
    <property type="entry name" value="CoA-Trfase_fam_III"/>
</dbReference>
<accession>A0ABS1D3Y9</accession>
<dbReference type="Proteomes" id="UP000697995">
    <property type="component" value="Unassembled WGS sequence"/>
</dbReference>
<dbReference type="EMBL" id="NRSG01000213">
    <property type="protein sequence ID" value="MBK1660797.1"/>
    <property type="molecule type" value="Genomic_DNA"/>
</dbReference>
<feature type="non-terminal residue" evidence="2">
    <location>
        <position position="215"/>
    </location>
</feature>
<evidence type="ECO:0000256" key="1">
    <source>
        <dbReference type="ARBA" id="ARBA00022679"/>
    </source>
</evidence>
<dbReference type="PANTHER" id="PTHR48207:SF3">
    <property type="entry name" value="SUCCINATE--HYDROXYMETHYLGLUTARATE COA-TRANSFERASE"/>
    <property type="match status" value="1"/>
</dbReference>
<name>A0ABS1D3Y9_9PROT</name>
<dbReference type="InterPro" id="IPR023606">
    <property type="entry name" value="CoA-Trfase_III_dom_1_sf"/>
</dbReference>
<keyword evidence="3" id="KW-1185">Reference proteome</keyword>